<dbReference type="InterPro" id="IPR038186">
    <property type="entry name" value="CHAD_dom_sf"/>
</dbReference>
<dbReference type="SMART" id="SM01118">
    <property type="entry name" value="CYTH"/>
    <property type="match status" value="1"/>
</dbReference>
<dbReference type="InterPro" id="IPR039013">
    <property type="entry name" value="YgiF"/>
</dbReference>
<dbReference type="RefSeq" id="WP_200378749.1">
    <property type="nucleotide sequence ID" value="NZ_NRRU01000038.1"/>
</dbReference>
<dbReference type="CDD" id="cd07756">
    <property type="entry name" value="CYTH-like_Pase_CHAD"/>
    <property type="match status" value="1"/>
</dbReference>
<dbReference type="Proteomes" id="UP001041814">
    <property type="component" value="Unassembled WGS sequence"/>
</dbReference>
<organism evidence="3 4">
    <name type="scientific">Rubrivivax gelatinosus</name>
    <name type="common">Rhodocyclus gelatinosus</name>
    <name type="synonym">Rhodopseudomonas gelatinosa</name>
    <dbReference type="NCBI Taxonomy" id="28068"/>
    <lineage>
        <taxon>Bacteria</taxon>
        <taxon>Pseudomonadati</taxon>
        <taxon>Pseudomonadota</taxon>
        <taxon>Betaproteobacteria</taxon>
        <taxon>Burkholderiales</taxon>
        <taxon>Sphaerotilaceae</taxon>
        <taxon>Rubrivivax</taxon>
    </lineage>
</organism>
<name>A0ABS1DVN3_RUBGE</name>
<feature type="domain" description="CYTH" evidence="1">
    <location>
        <begin position="1"/>
        <end position="200"/>
    </location>
</feature>
<evidence type="ECO:0000313" key="3">
    <source>
        <dbReference type="EMBL" id="MBK1713434.1"/>
    </source>
</evidence>
<evidence type="ECO:0000259" key="2">
    <source>
        <dbReference type="PROSITE" id="PS51708"/>
    </source>
</evidence>
<dbReference type="SUPFAM" id="SSF55154">
    <property type="entry name" value="CYTH-like phosphatases"/>
    <property type="match status" value="1"/>
</dbReference>
<accession>A0ABS1DVN3</accession>
<dbReference type="Pfam" id="PF01928">
    <property type="entry name" value="CYTH"/>
    <property type="match status" value="1"/>
</dbReference>
<reference evidence="3" key="1">
    <citation type="submission" date="2017-08" db="EMBL/GenBank/DDBJ databases">
        <authorList>
            <person name="Imhoff J.F."/>
            <person name="Rahn T."/>
            <person name="Kuenzel S."/>
            <person name="Neulinger S.C."/>
        </authorList>
    </citation>
    <scope>NUCLEOTIDE SEQUENCE</scope>
    <source>
        <strain evidence="3">IM 151</strain>
    </source>
</reference>
<dbReference type="PANTHER" id="PTHR39569:SF1">
    <property type="entry name" value="INORGANIC TRIPHOSPHATASE"/>
    <property type="match status" value="1"/>
</dbReference>
<evidence type="ECO:0000259" key="1">
    <source>
        <dbReference type="PROSITE" id="PS51707"/>
    </source>
</evidence>
<comment type="caution">
    <text evidence="3">The sequence shown here is derived from an EMBL/GenBank/DDBJ whole genome shotgun (WGS) entry which is preliminary data.</text>
</comment>
<dbReference type="InterPro" id="IPR023577">
    <property type="entry name" value="CYTH_domain"/>
</dbReference>
<dbReference type="Pfam" id="PF05235">
    <property type="entry name" value="CHAD"/>
    <property type="match status" value="1"/>
</dbReference>
<proteinExistence type="predicted"/>
<evidence type="ECO:0008006" key="5">
    <source>
        <dbReference type="Google" id="ProtNLM"/>
    </source>
</evidence>
<dbReference type="PROSITE" id="PS51708">
    <property type="entry name" value="CHAD"/>
    <property type="match status" value="1"/>
</dbReference>
<keyword evidence="4" id="KW-1185">Reference proteome</keyword>
<protein>
    <recommendedName>
        <fullName evidence="5">Adenylate cyclase</fullName>
    </recommendedName>
</protein>
<feature type="domain" description="CHAD" evidence="2">
    <location>
        <begin position="216"/>
        <end position="487"/>
    </location>
</feature>
<dbReference type="Gene3D" id="1.40.20.10">
    <property type="entry name" value="CHAD domain"/>
    <property type="match status" value="1"/>
</dbReference>
<dbReference type="EMBL" id="NRRU01000038">
    <property type="protein sequence ID" value="MBK1713434.1"/>
    <property type="molecule type" value="Genomic_DNA"/>
</dbReference>
<gene>
    <name evidence="3" type="ORF">CKO43_11660</name>
</gene>
<dbReference type="PANTHER" id="PTHR39569">
    <property type="entry name" value="INORGANIC TRIPHOSPHATASE"/>
    <property type="match status" value="1"/>
</dbReference>
<reference evidence="3" key="2">
    <citation type="journal article" date="2020" name="Microorganisms">
        <title>Osmotic Adaptation and Compatible Solute Biosynthesis of Phototrophic Bacteria as Revealed from Genome Analyses.</title>
        <authorList>
            <person name="Imhoff J.F."/>
            <person name="Rahn T."/>
            <person name="Kunzel S."/>
            <person name="Keller A."/>
            <person name="Neulinger S.C."/>
        </authorList>
    </citation>
    <scope>NUCLEOTIDE SEQUENCE</scope>
    <source>
        <strain evidence="3">IM 151</strain>
    </source>
</reference>
<dbReference type="SMART" id="SM00880">
    <property type="entry name" value="CHAD"/>
    <property type="match status" value="1"/>
</dbReference>
<sequence length="487" mass="52397">MREIELKFQVPAAARERLRRAVATRSAVILPLAAAYADTADDRLARAGFALRLRHEGDRWVQTLKGRGDGMMDRLEHEIVLPAAETAPVLDPARHAGTPAGTALARLLADGAPLVELYRTEIQRLARRVRSGGAVIEIAFDEGRIVAGERSVAVCEIEFELISGPPAALLALAARWVQRHGLWLDVRTKAERGHRLYRGLDQVPAVRAVAAELPEGAGTTRVFGSMLQSALQQVLPNAAEVADSGADAETLHQLRVGLRRLRTALRVFAPWATDEAAARALEQALAEPFTALGAARDADVAGTLLAALAEAGAPPLAWPRPADAPLPAAVAAAPGFTLLMLQAMALALGSLPMPGAPLDEAVAALLAPAWRRARADARRFEALDIERRHRLRKRLKRLRYALEFLQPVLPRKRSRAAAKALRVALDALGNYNDHVVAQATLRARAAAEPADAGVAFALGWLAAREPDEQARAAAALAPLGELKRFWR</sequence>
<evidence type="ECO:0000313" key="4">
    <source>
        <dbReference type="Proteomes" id="UP001041814"/>
    </source>
</evidence>
<dbReference type="PROSITE" id="PS51707">
    <property type="entry name" value="CYTH"/>
    <property type="match status" value="1"/>
</dbReference>
<dbReference type="Gene3D" id="2.40.320.10">
    <property type="entry name" value="Hypothetical Protein Pfu-838710-001"/>
    <property type="match status" value="1"/>
</dbReference>
<dbReference type="InterPro" id="IPR033469">
    <property type="entry name" value="CYTH-like_dom_sf"/>
</dbReference>
<dbReference type="InterPro" id="IPR007899">
    <property type="entry name" value="CHAD_dom"/>
</dbReference>